<dbReference type="GO" id="GO:0022857">
    <property type="term" value="F:transmembrane transporter activity"/>
    <property type="evidence" value="ECO:0007669"/>
    <property type="project" value="InterPro"/>
</dbReference>
<reference evidence="3" key="1">
    <citation type="journal article" date="2014" name="Front. Microbiol.">
        <title>High frequency of phylogenetically diverse reductive dehalogenase-homologous genes in deep subseafloor sedimentary metagenomes.</title>
        <authorList>
            <person name="Kawai M."/>
            <person name="Futagami T."/>
            <person name="Toyoda A."/>
            <person name="Takaki Y."/>
            <person name="Nishi S."/>
            <person name="Hori S."/>
            <person name="Arai W."/>
            <person name="Tsubouchi T."/>
            <person name="Morono Y."/>
            <person name="Uchiyama I."/>
            <person name="Ito T."/>
            <person name="Fujiyama A."/>
            <person name="Inagaki F."/>
            <person name="Takami H."/>
        </authorList>
    </citation>
    <scope>NUCLEOTIDE SEQUENCE</scope>
    <source>
        <strain evidence="3">Expedition CK06-06</strain>
    </source>
</reference>
<sequence length="108" mass="11865">IIFLGSFLIGTGEVIIYASSYAIASNLIPEEIRARLFGVYNTTFFLSWGLACTIISGPLIDFLIGEGFGEIFAYQTAFLVGALITLIGLIIFLALEIWIKLKNNIVKK</sequence>
<evidence type="ECO:0000259" key="2">
    <source>
        <dbReference type="PROSITE" id="PS50850"/>
    </source>
</evidence>
<proteinExistence type="predicted"/>
<dbReference type="EMBL" id="BARU01025271">
    <property type="protein sequence ID" value="GAH58967.1"/>
    <property type="molecule type" value="Genomic_DNA"/>
</dbReference>
<keyword evidence="1" id="KW-0812">Transmembrane</keyword>
<protein>
    <recommendedName>
        <fullName evidence="2">Major facilitator superfamily (MFS) profile domain-containing protein</fullName>
    </recommendedName>
</protein>
<feature type="transmembrane region" description="Helical" evidence="1">
    <location>
        <begin position="72"/>
        <end position="99"/>
    </location>
</feature>
<feature type="domain" description="Major facilitator superfamily (MFS) profile" evidence="2">
    <location>
        <begin position="1"/>
        <end position="108"/>
    </location>
</feature>
<keyword evidence="1" id="KW-0472">Membrane</keyword>
<dbReference type="Gene3D" id="1.20.1250.20">
    <property type="entry name" value="MFS general substrate transporter like domains"/>
    <property type="match status" value="1"/>
</dbReference>
<evidence type="ECO:0000256" key="1">
    <source>
        <dbReference type="SAM" id="Phobius"/>
    </source>
</evidence>
<gene>
    <name evidence="3" type="ORF">S03H2_40733</name>
</gene>
<keyword evidence="1" id="KW-1133">Transmembrane helix</keyword>
<accession>X1GP91</accession>
<dbReference type="InterPro" id="IPR036259">
    <property type="entry name" value="MFS_trans_sf"/>
</dbReference>
<feature type="transmembrane region" description="Helical" evidence="1">
    <location>
        <begin position="6"/>
        <end position="24"/>
    </location>
</feature>
<dbReference type="InterPro" id="IPR020846">
    <property type="entry name" value="MFS_dom"/>
</dbReference>
<dbReference type="AlphaFoldDB" id="X1GP91"/>
<name>X1GP91_9ZZZZ</name>
<evidence type="ECO:0000313" key="3">
    <source>
        <dbReference type="EMBL" id="GAH58967.1"/>
    </source>
</evidence>
<comment type="caution">
    <text evidence="3">The sequence shown here is derived from an EMBL/GenBank/DDBJ whole genome shotgun (WGS) entry which is preliminary data.</text>
</comment>
<dbReference type="PROSITE" id="PS50850">
    <property type="entry name" value="MFS"/>
    <property type="match status" value="1"/>
</dbReference>
<feature type="non-terminal residue" evidence="3">
    <location>
        <position position="1"/>
    </location>
</feature>
<dbReference type="SUPFAM" id="SSF103473">
    <property type="entry name" value="MFS general substrate transporter"/>
    <property type="match status" value="1"/>
</dbReference>
<organism evidence="3">
    <name type="scientific">marine sediment metagenome</name>
    <dbReference type="NCBI Taxonomy" id="412755"/>
    <lineage>
        <taxon>unclassified sequences</taxon>
        <taxon>metagenomes</taxon>
        <taxon>ecological metagenomes</taxon>
    </lineage>
</organism>
<feature type="transmembrane region" description="Helical" evidence="1">
    <location>
        <begin position="36"/>
        <end position="60"/>
    </location>
</feature>